<evidence type="ECO:0000313" key="19">
    <source>
        <dbReference type="WBParaSite" id="BXY_1543700.1"/>
    </source>
</evidence>
<dbReference type="WBParaSite" id="BXY_1543700.1">
    <property type="protein sequence ID" value="BXY_1543700.1"/>
    <property type="gene ID" value="BXY_1543700"/>
</dbReference>
<keyword evidence="18" id="KW-1185">Reference proteome</keyword>
<dbReference type="Pfam" id="PF24324">
    <property type="entry name" value="MYND_ZMYND11_ZMYD8"/>
    <property type="match status" value="1"/>
</dbReference>
<dbReference type="OrthoDB" id="6272564at2759"/>
<dbReference type="InterPro" id="IPR057053">
    <property type="entry name" value="MYND_ZMYND11_ZMYD8"/>
</dbReference>
<dbReference type="GO" id="GO:0005634">
    <property type="term" value="C:nucleus"/>
    <property type="evidence" value="ECO:0007669"/>
    <property type="project" value="UniProtKB-SubCell"/>
</dbReference>
<dbReference type="SUPFAM" id="SSF144232">
    <property type="entry name" value="HIT/MYND zinc finger-like"/>
    <property type="match status" value="1"/>
</dbReference>
<evidence type="ECO:0000256" key="5">
    <source>
        <dbReference type="ARBA" id="ARBA00022771"/>
    </source>
</evidence>
<evidence type="ECO:0000256" key="7">
    <source>
        <dbReference type="ARBA" id="ARBA00022853"/>
    </source>
</evidence>
<protein>
    <submittedName>
        <fullName evidence="15">(pine wood nematode) hypothetical protein</fullName>
    </submittedName>
    <submittedName>
        <fullName evidence="19">MYND-type domain-containing protein</fullName>
    </submittedName>
</protein>
<dbReference type="InterPro" id="IPR047269">
    <property type="entry name" value="ZMY11"/>
</dbReference>
<evidence type="ECO:0000256" key="9">
    <source>
        <dbReference type="ARBA" id="ARBA00023117"/>
    </source>
</evidence>
<comment type="subcellular location">
    <subcellularLocation>
        <location evidence="2">Chromosome</location>
    </subcellularLocation>
    <subcellularLocation>
        <location evidence="1">Nucleus</location>
    </subcellularLocation>
</comment>
<keyword evidence="5 12" id="KW-0863">Zinc-finger</keyword>
<evidence type="ECO:0000256" key="1">
    <source>
        <dbReference type="ARBA" id="ARBA00004123"/>
    </source>
</evidence>
<dbReference type="PANTHER" id="PTHR46379">
    <property type="entry name" value="ZINC FINGER MYND DOMAIN-CONTAINING"/>
    <property type="match status" value="1"/>
</dbReference>
<evidence type="ECO:0000256" key="4">
    <source>
        <dbReference type="ARBA" id="ARBA00022723"/>
    </source>
</evidence>
<evidence type="ECO:0000256" key="10">
    <source>
        <dbReference type="ARBA" id="ARBA00023163"/>
    </source>
</evidence>
<dbReference type="PROSITE" id="PS50865">
    <property type="entry name" value="ZF_MYND_2"/>
    <property type="match status" value="1"/>
</dbReference>
<evidence type="ECO:0000313" key="16">
    <source>
        <dbReference type="EMBL" id="CAG9110516.1"/>
    </source>
</evidence>
<keyword evidence="7" id="KW-0156">Chromatin regulator</keyword>
<keyword evidence="4" id="KW-0479">Metal-binding</keyword>
<dbReference type="GO" id="GO:0005694">
    <property type="term" value="C:chromosome"/>
    <property type="evidence" value="ECO:0007669"/>
    <property type="project" value="UniProtKB-SubCell"/>
</dbReference>
<evidence type="ECO:0000259" key="14">
    <source>
        <dbReference type="PROSITE" id="PS50865"/>
    </source>
</evidence>
<feature type="domain" description="MYND-type" evidence="14">
    <location>
        <begin position="133"/>
        <end position="167"/>
    </location>
</feature>
<organism evidence="17 19">
    <name type="scientific">Bursaphelenchus xylophilus</name>
    <name type="common">Pinewood nematode worm</name>
    <name type="synonym">Aphelenchoides xylophilus</name>
    <dbReference type="NCBI Taxonomy" id="6326"/>
    <lineage>
        <taxon>Eukaryota</taxon>
        <taxon>Metazoa</taxon>
        <taxon>Ecdysozoa</taxon>
        <taxon>Nematoda</taxon>
        <taxon>Chromadorea</taxon>
        <taxon>Rhabditida</taxon>
        <taxon>Tylenchina</taxon>
        <taxon>Tylenchomorpha</taxon>
        <taxon>Aphelenchoidea</taxon>
        <taxon>Aphelenchoididae</taxon>
        <taxon>Bursaphelenchus</taxon>
    </lineage>
</organism>
<dbReference type="GO" id="GO:0003714">
    <property type="term" value="F:transcription corepressor activity"/>
    <property type="evidence" value="ECO:0007669"/>
    <property type="project" value="InterPro"/>
</dbReference>
<dbReference type="Proteomes" id="UP000659654">
    <property type="component" value="Unassembled WGS sequence"/>
</dbReference>
<dbReference type="PANTHER" id="PTHR46379:SF1">
    <property type="entry name" value="ZINC FINGER MYND DOMAIN-CONTAINING PROTEIN 11"/>
    <property type="match status" value="1"/>
</dbReference>
<dbReference type="PROSITE" id="PS01360">
    <property type="entry name" value="ZF_MYND_1"/>
    <property type="match status" value="1"/>
</dbReference>
<sequence length="174" mass="21227">MADDQMHDNMHDHLQGLDMDSGSIPPQMPQQNDDWYMDERIKRLLLDLQRHWLLDYQASREKALIELTEKLHAEFLADQQKIRTDLLTQFKEELDQTRNDLEARFKENLQTEINKVTERHRREVASIKKKQWCWQCEAEAIYHCCWNTAYCSTECQQRHWPTHRRFCRRRRANN</sequence>
<dbReference type="GO" id="GO:0034243">
    <property type="term" value="P:regulation of transcription elongation by RNA polymerase II"/>
    <property type="evidence" value="ECO:0007669"/>
    <property type="project" value="InterPro"/>
</dbReference>
<dbReference type="InterPro" id="IPR002893">
    <property type="entry name" value="Znf_MYND"/>
</dbReference>
<name>A0A1I7SQX4_BURXY</name>
<accession>A0A1I7SQX4</accession>
<proteinExistence type="predicted"/>
<reference evidence="16" key="2">
    <citation type="submission" date="2020-08" db="EMBL/GenBank/DDBJ databases">
        <authorList>
            <person name="Kikuchi T."/>
        </authorList>
    </citation>
    <scope>NUCLEOTIDE SEQUENCE</scope>
    <source>
        <strain evidence="15">Ka4C1</strain>
    </source>
</reference>
<dbReference type="Proteomes" id="UP000582659">
    <property type="component" value="Unassembled WGS sequence"/>
</dbReference>
<evidence type="ECO:0000256" key="8">
    <source>
        <dbReference type="ARBA" id="ARBA00023015"/>
    </source>
</evidence>
<dbReference type="EMBL" id="CAJFDI010000003">
    <property type="protein sequence ID" value="CAD5222502.1"/>
    <property type="molecule type" value="Genomic_DNA"/>
</dbReference>
<keyword evidence="3" id="KW-0158">Chromosome</keyword>
<keyword evidence="9" id="KW-0103">Bromodomain</keyword>
<keyword evidence="10" id="KW-0804">Transcription</keyword>
<dbReference type="Proteomes" id="UP000095284">
    <property type="component" value="Unplaced"/>
</dbReference>
<evidence type="ECO:0000256" key="6">
    <source>
        <dbReference type="ARBA" id="ARBA00022833"/>
    </source>
</evidence>
<gene>
    <name evidence="15" type="ORF">BXYJ_LOCUS7470</name>
</gene>
<feature type="compositionally biased region" description="Basic and acidic residues" evidence="13">
    <location>
        <begin position="1"/>
        <end position="15"/>
    </location>
</feature>
<keyword evidence="6" id="KW-0862">Zinc</keyword>
<evidence type="ECO:0000256" key="2">
    <source>
        <dbReference type="ARBA" id="ARBA00004286"/>
    </source>
</evidence>
<dbReference type="Gene3D" id="6.10.140.2220">
    <property type="match status" value="1"/>
</dbReference>
<reference evidence="19" key="1">
    <citation type="submission" date="2016-11" db="UniProtKB">
        <authorList>
            <consortium name="WormBaseParasite"/>
        </authorList>
    </citation>
    <scope>IDENTIFICATION</scope>
</reference>
<keyword evidence="11" id="KW-0539">Nucleus</keyword>
<dbReference type="GO" id="GO:0009966">
    <property type="term" value="P:regulation of signal transduction"/>
    <property type="evidence" value="ECO:0007669"/>
    <property type="project" value="TreeGrafter"/>
</dbReference>
<evidence type="ECO:0000313" key="15">
    <source>
        <dbReference type="EMBL" id="CAD5222502.1"/>
    </source>
</evidence>
<dbReference type="GO" id="GO:0008270">
    <property type="term" value="F:zinc ion binding"/>
    <property type="evidence" value="ECO:0007669"/>
    <property type="project" value="UniProtKB-KW"/>
</dbReference>
<evidence type="ECO:0000256" key="11">
    <source>
        <dbReference type="ARBA" id="ARBA00023242"/>
    </source>
</evidence>
<evidence type="ECO:0000313" key="18">
    <source>
        <dbReference type="Proteomes" id="UP000659654"/>
    </source>
</evidence>
<dbReference type="SMR" id="A0A1I7SQX4"/>
<dbReference type="FunFam" id="6.10.140.2220:FF:000002">
    <property type="entry name" value="Protein kinase C-binding protein 1 isoform C"/>
    <property type="match status" value="1"/>
</dbReference>
<feature type="region of interest" description="Disordered" evidence="13">
    <location>
        <begin position="1"/>
        <end position="29"/>
    </location>
</feature>
<evidence type="ECO:0000256" key="3">
    <source>
        <dbReference type="ARBA" id="ARBA00022454"/>
    </source>
</evidence>
<dbReference type="GO" id="GO:0140006">
    <property type="term" value="F:histone H3 reader activity"/>
    <property type="evidence" value="ECO:0007669"/>
    <property type="project" value="UniProtKB-ARBA"/>
</dbReference>
<keyword evidence="8" id="KW-0805">Transcription regulation</keyword>
<evidence type="ECO:0000256" key="13">
    <source>
        <dbReference type="SAM" id="MobiDB-lite"/>
    </source>
</evidence>
<dbReference type="EMBL" id="CAJFCV020000003">
    <property type="protein sequence ID" value="CAG9110516.1"/>
    <property type="molecule type" value="Genomic_DNA"/>
</dbReference>
<evidence type="ECO:0000256" key="12">
    <source>
        <dbReference type="PROSITE-ProRule" id="PRU00134"/>
    </source>
</evidence>
<evidence type="ECO:0000313" key="17">
    <source>
        <dbReference type="Proteomes" id="UP000095284"/>
    </source>
</evidence>
<dbReference type="AlphaFoldDB" id="A0A1I7SQX4"/>